<evidence type="ECO:0000256" key="1">
    <source>
        <dbReference type="SAM" id="MobiDB-lite"/>
    </source>
</evidence>
<dbReference type="Proteomes" id="UP001499924">
    <property type="component" value="Unassembled WGS sequence"/>
</dbReference>
<accession>A0ABP6PII9</accession>
<feature type="region of interest" description="Disordered" evidence="1">
    <location>
        <begin position="337"/>
        <end position="388"/>
    </location>
</feature>
<dbReference type="Gene3D" id="1.10.510.10">
    <property type="entry name" value="Transferase(Phosphotransferase) domain 1"/>
    <property type="match status" value="1"/>
</dbReference>
<comment type="caution">
    <text evidence="3">The sequence shown here is derived from an EMBL/GenBank/DDBJ whole genome shotgun (WGS) entry which is preliminary data.</text>
</comment>
<dbReference type="EMBL" id="BAAAVV010000009">
    <property type="protein sequence ID" value="GAA3177711.1"/>
    <property type="molecule type" value="Genomic_DNA"/>
</dbReference>
<feature type="region of interest" description="Disordered" evidence="1">
    <location>
        <begin position="1"/>
        <end position="26"/>
    </location>
</feature>
<feature type="region of interest" description="Disordered" evidence="1">
    <location>
        <begin position="452"/>
        <end position="479"/>
    </location>
</feature>
<proteinExistence type="predicted"/>
<evidence type="ECO:0000256" key="2">
    <source>
        <dbReference type="SAM" id="Phobius"/>
    </source>
</evidence>
<evidence type="ECO:0000313" key="4">
    <source>
        <dbReference type="Proteomes" id="UP001499924"/>
    </source>
</evidence>
<keyword evidence="2" id="KW-0812">Transmembrane</keyword>
<sequence>MTSTTTGLPDRYRPLDQVGPDEPTPTGVIRCWRAKDRVLNRDVAIRVHTPAGPAAHAWITRALTAGGLATPALAMVYDASEGTGDPTTPGGAAYVVNEWIDGETLTERLARGPLPERDVRTVLRRLAEGVAEAHRVGLAVGGLTTDNVVLRPNGLVGLRAVPAATGTVDGDVAALGSLLEACLTGLPSGDGEQPRPLTGSSDLLALVRRARSTEPGQAITSVAAMVALLKERPRSAMSVSTQPQRAPEESEGGWRRRIRDRRTAAAASGGQLAATVAGTPEAGSAPEAAPERRDPQTLPPVPPVRPVGATGQPLPPAALGGDTIDASTVAPRAGAYAAPTAVPPSGPPRHSADADEDASASGRDTGDDDRYSRYDFRDDDDRYDEEPFGVLSDDEVDEYRSGPYTDAGPITEESDVTTPRRRLLVVGLPVLALVVVIALAWWIGTTVLSVTGSVDDNVGSTPTGGGVTSSAPAEEQPVAAGDPVQIAEAAVFDPFGDGEPENDSDVPQSFDGDPATSWTTLTYRGSPAFGNLKPGVGVLYDLGSEQSLAGVTVTSATSGATVEIRTGDSADGQLDSYATAGSGTIEGTTEFAFDEATTARYVLVWVTGLVEGGDGFSADLAEVEVLSAG</sequence>
<dbReference type="SUPFAM" id="SSF49785">
    <property type="entry name" value="Galactose-binding domain-like"/>
    <property type="match status" value="1"/>
</dbReference>
<organism evidence="3 4">
    <name type="scientific">Blastococcus jejuensis</name>
    <dbReference type="NCBI Taxonomy" id="351224"/>
    <lineage>
        <taxon>Bacteria</taxon>
        <taxon>Bacillati</taxon>
        <taxon>Actinomycetota</taxon>
        <taxon>Actinomycetes</taxon>
        <taxon>Geodermatophilales</taxon>
        <taxon>Geodermatophilaceae</taxon>
        <taxon>Blastococcus</taxon>
    </lineage>
</organism>
<feature type="transmembrane region" description="Helical" evidence="2">
    <location>
        <begin position="423"/>
        <end position="443"/>
    </location>
</feature>
<protein>
    <recommendedName>
        <fullName evidence="5">F5/8 type C domain-containing protein</fullName>
    </recommendedName>
</protein>
<feature type="compositionally biased region" description="Basic and acidic residues" evidence="1">
    <location>
        <begin position="364"/>
        <end position="380"/>
    </location>
</feature>
<evidence type="ECO:0000313" key="3">
    <source>
        <dbReference type="EMBL" id="GAA3177711.1"/>
    </source>
</evidence>
<dbReference type="InterPro" id="IPR011009">
    <property type="entry name" value="Kinase-like_dom_sf"/>
</dbReference>
<gene>
    <name evidence="3" type="ORF">GCM10010531_34400</name>
</gene>
<keyword evidence="2" id="KW-0472">Membrane</keyword>
<feature type="compositionally biased region" description="Low complexity" evidence="1">
    <location>
        <begin position="264"/>
        <end position="288"/>
    </location>
</feature>
<name>A0ABP6PII9_9ACTN</name>
<dbReference type="Gene3D" id="2.60.120.260">
    <property type="entry name" value="Galactose-binding domain-like"/>
    <property type="match status" value="1"/>
</dbReference>
<dbReference type="Gene3D" id="3.30.200.20">
    <property type="entry name" value="Phosphorylase Kinase, domain 1"/>
    <property type="match status" value="1"/>
</dbReference>
<keyword evidence="2" id="KW-1133">Transmembrane helix</keyword>
<dbReference type="SUPFAM" id="SSF56112">
    <property type="entry name" value="Protein kinase-like (PK-like)"/>
    <property type="match status" value="1"/>
</dbReference>
<dbReference type="InterPro" id="IPR008979">
    <property type="entry name" value="Galactose-bd-like_sf"/>
</dbReference>
<feature type="region of interest" description="Disordered" evidence="1">
    <location>
        <begin position="233"/>
        <end position="324"/>
    </location>
</feature>
<keyword evidence="4" id="KW-1185">Reference proteome</keyword>
<feature type="region of interest" description="Disordered" evidence="1">
    <location>
        <begin position="493"/>
        <end position="514"/>
    </location>
</feature>
<reference evidence="4" key="1">
    <citation type="journal article" date="2019" name="Int. J. Syst. Evol. Microbiol.">
        <title>The Global Catalogue of Microorganisms (GCM) 10K type strain sequencing project: providing services to taxonomists for standard genome sequencing and annotation.</title>
        <authorList>
            <consortium name="The Broad Institute Genomics Platform"/>
            <consortium name="The Broad Institute Genome Sequencing Center for Infectious Disease"/>
            <person name="Wu L."/>
            <person name="Ma J."/>
        </authorList>
    </citation>
    <scope>NUCLEOTIDE SEQUENCE [LARGE SCALE GENOMIC DNA]</scope>
    <source>
        <strain evidence="4">JCM 15614</strain>
    </source>
</reference>
<dbReference type="RefSeq" id="WP_344690229.1">
    <property type="nucleotide sequence ID" value="NZ_BAAAVV010000009.1"/>
</dbReference>
<evidence type="ECO:0008006" key="5">
    <source>
        <dbReference type="Google" id="ProtNLM"/>
    </source>
</evidence>